<dbReference type="Gene3D" id="1.20.1290.10">
    <property type="entry name" value="AhpD-like"/>
    <property type="match status" value="1"/>
</dbReference>
<evidence type="ECO:0000313" key="4">
    <source>
        <dbReference type="Proteomes" id="UP000623307"/>
    </source>
</evidence>
<dbReference type="InterPro" id="IPR029032">
    <property type="entry name" value="AhpD-like"/>
</dbReference>
<dbReference type="RefSeq" id="WP_063236995.1">
    <property type="nucleotide sequence ID" value="NZ_CP069810.1"/>
</dbReference>
<feature type="domain" description="Carboxymuconolactone decarboxylase-like" evidence="1">
    <location>
        <begin position="32"/>
        <end position="100"/>
    </location>
</feature>
<dbReference type="EMBL" id="CP069812">
    <property type="protein sequence ID" value="QRQ94894.1"/>
    <property type="molecule type" value="Genomic_DNA"/>
</dbReference>
<dbReference type="PANTHER" id="PTHR33930:SF2">
    <property type="entry name" value="BLR3452 PROTEIN"/>
    <property type="match status" value="1"/>
</dbReference>
<dbReference type="Pfam" id="PF02627">
    <property type="entry name" value="CMD"/>
    <property type="match status" value="1"/>
</dbReference>
<evidence type="ECO:0000259" key="1">
    <source>
        <dbReference type="Pfam" id="PF02627"/>
    </source>
</evidence>
<proteinExistence type="predicted"/>
<dbReference type="GO" id="GO:0051920">
    <property type="term" value="F:peroxiredoxin activity"/>
    <property type="evidence" value="ECO:0007669"/>
    <property type="project" value="InterPro"/>
</dbReference>
<dbReference type="Proteomes" id="UP000623307">
    <property type="component" value="Chromosome 2"/>
</dbReference>
<dbReference type="Proteomes" id="UP000256862">
    <property type="component" value="Chromosome CO2235"/>
</dbReference>
<dbReference type="InterPro" id="IPR003779">
    <property type="entry name" value="CMD-like"/>
</dbReference>
<protein>
    <submittedName>
        <fullName evidence="2">Carboxymuconolactone decarboxylase family protein</fullName>
    </submittedName>
    <submittedName>
        <fullName evidence="3">Gamma-carboxymuconolactone decarboxylase subunit</fullName>
    </submittedName>
</protein>
<evidence type="ECO:0000313" key="2">
    <source>
        <dbReference type="EMBL" id="QRQ94894.1"/>
    </source>
</evidence>
<reference evidence="2 4" key="2">
    <citation type="submission" date="2021-02" db="EMBL/GenBank/DDBJ databases">
        <title>Complete Genome Sequence of Cupriavidus oxalaticus Strain Ox1, a Soil Oxalate-Degrading Species.</title>
        <authorList>
            <person name="Palmieri F."/>
            <person name="Udriet P."/>
            <person name="Deuasquier M."/>
            <person name="Beaudoing E."/>
            <person name="Johnson S.L."/>
            <person name="Davenport K.W."/>
            <person name="Chain P.S."/>
            <person name="Bindschedler S."/>
            <person name="Junier P."/>
        </authorList>
    </citation>
    <scope>NUCLEOTIDE SEQUENCE [LARGE SCALE GENOMIC DNA]</scope>
    <source>
        <strain evidence="2 4">Ox1</strain>
    </source>
</reference>
<gene>
    <name evidence="3" type="ORF">CO2235_60013</name>
    <name evidence="2" type="ORF">JTE92_15540</name>
</gene>
<dbReference type="GeneID" id="303490957"/>
<reference evidence="3" key="1">
    <citation type="submission" date="2018-01" db="EMBL/GenBank/DDBJ databases">
        <authorList>
            <person name="Clerissi C."/>
        </authorList>
    </citation>
    <scope>NUCLEOTIDE SEQUENCE</scope>
    <source>
        <strain evidence="3">Cupriavidus oxalaticus LMG 2235</strain>
    </source>
</reference>
<dbReference type="PANTHER" id="PTHR33930">
    <property type="entry name" value="ALKYL HYDROPEROXIDE REDUCTASE AHPD"/>
    <property type="match status" value="1"/>
</dbReference>
<accession>A0A375GDG7</accession>
<dbReference type="OrthoDB" id="3824300at2"/>
<dbReference type="AlphaFoldDB" id="A0A375GDG7"/>
<organism evidence="3">
    <name type="scientific">Cupriavidus oxalaticus</name>
    <dbReference type="NCBI Taxonomy" id="96344"/>
    <lineage>
        <taxon>Bacteria</taxon>
        <taxon>Pseudomonadati</taxon>
        <taxon>Pseudomonadota</taxon>
        <taxon>Betaproteobacteria</taxon>
        <taxon>Burkholderiales</taxon>
        <taxon>Burkholderiaceae</taxon>
        <taxon>Cupriavidus</taxon>
    </lineage>
</organism>
<name>A0A375GDG7_9BURK</name>
<evidence type="ECO:0000313" key="3">
    <source>
        <dbReference type="EMBL" id="SPC16796.1"/>
    </source>
</evidence>
<sequence>MQHNLFPHYRALRDTGALGSELDPLTEWDPTWIASWVALARDAQAEGVLDPKLVALIRLNLDVTATHLYRPGVSRHVREAIRLGATRAEILEVFKLASVVGIHACAVGVPALAEELARAGIPDEPAVASVTPGATPVCDAVRANGMFNPLWETLYRWDPQYLEKFLAMGFGLWTDNILPPLWIEFLCIAGDAAITHMYGHGTQRHIEAALRLGATRAQILAVLKIVSLQGIEACELAVPMLEHAMREDAA</sequence>
<dbReference type="EMBL" id="OGUS01000128">
    <property type="protein sequence ID" value="SPC16796.1"/>
    <property type="molecule type" value="Genomic_DNA"/>
</dbReference>
<dbReference type="SUPFAM" id="SSF69118">
    <property type="entry name" value="AhpD-like"/>
    <property type="match status" value="1"/>
</dbReference>
<keyword evidence="4" id="KW-1185">Reference proteome</keyword>